<protein>
    <recommendedName>
        <fullName evidence="3">Las1-like family protein</fullName>
    </recommendedName>
</protein>
<gene>
    <name evidence="1" type="ORF">MKW94_014562</name>
</gene>
<organism evidence="1 2">
    <name type="scientific">Papaver nudicaule</name>
    <name type="common">Iceland poppy</name>
    <dbReference type="NCBI Taxonomy" id="74823"/>
    <lineage>
        <taxon>Eukaryota</taxon>
        <taxon>Viridiplantae</taxon>
        <taxon>Streptophyta</taxon>
        <taxon>Embryophyta</taxon>
        <taxon>Tracheophyta</taxon>
        <taxon>Spermatophyta</taxon>
        <taxon>Magnoliopsida</taxon>
        <taxon>Ranunculales</taxon>
        <taxon>Papaveraceae</taxon>
        <taxon>Papaveroideae</taxon>
        <taxon>Papaver</taxon>
    </lineage>
</organism>
<dbReference type="Proteomes" id="UP001177140">
    <property type="component" value="Unassembled WGS sequence"/>
</dbReference>
<proteinExistence type="predicted"/>
<dbReference type="Pfam" id="PF04031">
    <property type="entry name" value="Las1"/>
    <property type="match status" value="1"/>
</dbReference>
<dbReference type="EMBL" id="JAJJMA010169190">
    <property type="protein sequence ID" value="MCL7036543.1"/>
    <property type="molecule type" value="Genomic_DNA"/>
</dbReference>
<sequence length="573" mass="64245">MEIGSPRIETEVEEEGKEYSLRLVPWLTWNDWNWVRESLFSSSRESINAALRKISGWRGRGCLPIAIEVTASIIEIQLKDPFFKLCDEAVDSDEVLSMLHCMSIVRLVNGVIEKTRKKTEVSIAEAANAIGIPRMLIDIRHESSHRNLPSLNMVRLASVKALDWLKSYYWESQKNSLPFNTDEGANVREEIKSKLHELACHLTTKQSSEPPSKKAKRSKKQVKRTLLVLGQLYSSFPMEVVAVMLEFLCLSGGDEVGPVDYSDISASATDVWKLMVTRFASNEPEFLLMILHKLLEMIGTREASAPEIGLYRFWPSQYKAENRLLEHLSSLVPWLIDRLKKGKGSSKIGSGDESRDPSMEVYHIPKEALKELLRKCLLVSYPGNTHLSDSAVLLGQMLGNKDLVKKLKKLSNLSLPSMASAEECSSLPGVEKILFEQEVSISEAAKKLELLKLRRAKGNSGSTSAMCASSTKENESMWKEADFWNACPIGMLPRVLGSTGVLPGLGLLPGLQIKMPEEQVTETSHKRQATCDVELLEINEAEDFKGYLMIGGVWKKVRQEEVRAIESDIRILV</sequence>
<dbReference type="AlphaFoldDB" id="A0AA41VC14"/>
<evidence type="ECO:0008006" key="3">
    <source>
        <dbReference type="Google" id="ProtNLM"/>
    </source>
</evidence>
<dbReference type="InterPro" id="IPR007174">
    <property type="entry name" value="Las1"/>
</dbReference>
<dbReference type="GO" id="GO:0000470">
    <property type="term" value="P:maturation of LSU-rRNA"/>
    <property type="evidence" value="ECO:0007669"/>
    <property type="project" value="TreeGrafter"/>
</dbReference>
<dbReference type="PANTHER" id="PTHR15002:SF0">
    <property type="entry name" value="RIBOSOMAL BIOGENESIS PROTEIN LAS1L"/>
    <property type="match status" value="1"/>
</dbReference>
<dbReference type="GO" id="GO:0030687">
    <property type="term" value="C:preribosome, large subunit precursor"/>
    <property type="evidence" value="ECO:0007669"/>
    <property type="project" value="TreeGrafter"/>
</dbReference>
<keyword evidence="2" id="KW-1185">Reference proteome</keyword>
<dbReference type="PANTHER" id="PTHR15002">
    <property type="entry name" value="RIBOSOMAL BIOGENESIS PROTEIN LAS1L"/>
    <property type="match status" value="1"/>
</dbReference>
<dbReference type="GO" id="GO:0090730">
    <property type="term" value="C:Las1 complex"/>
    <property type="evidence" value="ECO:0007669"/>
    <property type="project" value="InterPro"/>
</dbReference>
<reference evidence="1" key="1">
    <citation type="submission" date="2022-03" db="EMBL/GenBank/DDBJ databases">
        <title>A functionally conserved STORR gene fusion in Papaver species that diverged 16.8 million years ago.</title>
        <authorList>
            <person name="Catania T."/>
        </authorList>
    </citation>
    <scope>NUCLEOTIDE SEQUENCE</scope>
    <source>
        <strain evidence="1">S-191538</strain>
    </source>
</reference>
<comment type="caution">
    <text evidence="1">The sequence shown here is derived from an EMBL/GenBank/DDBJ whole genome shotgun (WGS) entry which is preliminary data.</text>
</comment>
<name>A0AA41VC14_PAPNU</name>
<dbReference type="GO" id="GO:0000460">
    <property type="term" value="P:maturation of 5.8S rRNA"/>
    <property type="evidence" value="ECO:0007669"/>
    <property type="project" value="TreeGrafter"/>
</dbReference>
<accession>A0AA41VC14</accession>
<dbReference type="GO" id="GO:0004519">
    <property type="term" value="F:endonuclease activity"/>
    <property type="evidence" value="ECO:0007669"/>
    <property type="project" value="InterPro"/>
</dbReference>
<evidence type="ECO:0000313" key="2">
    <source>
        <dbReference type="Proteomes" id="UP001177140"/>
    </source>
</evidence>
<evidence type="ECO:0000313" key="1">
    <source>
        <dbReference type="EMBL" id="MCL7036543.1"/>
    </source>
</evidence>